<organism evidence="1 2">
    <name type="scientific">Sporosarcina globispora</name>
    <name type="common">Bacillus globisporus</name>
    <dbReference type="NCBI Taxonomy" id="1459"/>
    <lineage>
        <taxon>Bacteria</taxon>
        <taxon>Bacillati</taxon>
        <taxon>Bacillota</taxon>
        <taxon>Bacilli</taxon>
        <taxon>Bacillales</taxon>
        <taxon>Caryophanaceae</taxon>
        <taxon>Sporosarcina</taxon>
    </lineage>
</organism>
<reference evidence="2" key="1">
    <citation type="submission" date="2015-07" db="EMBL/GenBank/DDBJ databases">
        <title>Fjat-10036 dsm4.</title>
        <authorList>
            <person name="Liu B."/>
            <person name="Wang J."/>
            <person name="Zhu Y."/>
            <person name="Liu G."/>
            <person name="Chen Q."/>
            <person name="Chen Z."/>
            <person name="Lan J."/>
            <person name="Che J."/>
            <person name="Ge C."/>
            <person name="Shi H."/>
            <person name="Pan Z."/>
            <person name="Liu X."/>
        </authorList>
    </citation>
    <scope>NUCLEOTIDE SEQUENCE [LARGE SCALE GENOMIC DNA]</scope>
    <source>
        <strain evidence="2">DSM 4</strain>
    </source>
</reference>
<name>A0A0M0GD62_SPOGL</name>
<dbReference type="AlphaFoldDB" id="A0A0M0GD62"/>
<dbReference type="RefSeq" id="WP_053434801.1">
    <property type="nucleotide sequence ID" value="NZ_LGUF01000007.1"/>
</dbReference>
<evidence type="ECO:0000313" key="2">
    <source>
        <dbReference type="Proteomes" id="UP000037109"/>
    </source>
</evidence>
<dbReference type="PATRIC" id="fig|1459.3.peg.2548"/>
<protein>
    <submittedName>
        <fullName evidence="1">Uncharacterized protein</fullName>
    </submittedName>
</protein>
<dbReference type="EMBL" id="LGUF01000007">
    <property type="protein sequence ID" value="KON87447.1"/>
    <property type="molecule type" value="Genomic_DNA"/>
</dbReference>
<dbReference type="Proteomes" id="UP000037109">
    <property type="component" value="Unassembled WGS sequence"/>
</dbReference>
<comment type="caution">
    <text evidence="1">The sequence shown here is derived from an EMBL/GenBank/DDBJ whole genome shotgun (WGS) entry which is preliminary data.</text>
</comment>
<proteinExistence type="predicted"/>
<dbReference type="STRING" id="1459.AF332_11825"/>
<sequence>MYYVTYKNYEDMYVFELPKYTEEIGKLLKRFVGSYYEIEMVFKGEKIFSKEYRIENTDEFLKDRKWEVEQGWYDELDEDGSGLRDFIKLKELIK</sequence>
<evidence type="ECO:0000313" key="1">
    <source>
        <dbReference type="EMBL" id="KON87447.1"/>
    </source>
</evidence>
<accession>A0A0M0GD62</accession>
<gene>
    <name evidence="1" type="ORF">AF332_11825</name>
</gene>
<keyword evidence="2" id="KW-1185">Reference proteome</keyword>